<dbReference type="GeneTree" id="ENSGT01150000286974"/>
<keyword evidence="4" id="KW-0732">Signal</keyword>
<dbReference type="Proteomes" id="UP000694547">
    <property type="component" value="Unassembled WGS sequence"/>
</dbReference>
<keyword evidence="10" id="KW-0393">Immunoglobulin domain</keyword>
<evidence type="ECO:0000256" key="7">
    <source>
        <dbReference type="ARBA" id="ARBA00023136"/>
    </source>
</evidence>
<keyword evidence="9" id="KW-0325">Glycoprotein</keyword>
<dbReference type="GO" id="GO:0005886">
    <property type="term" value="C:plasma membrane"/>
    <property type="evidence" value="ECO:0007669"/>
    <property type="project" value="UniProtKB-SubCell"/>
</dbReference>
<evidence type="ECO:0000256" key="3">
    <source>
        <dbReference type="ARBA" id="ARBA00022692"/>
    </source>
</evidence>
<dbReference type="Ensembl" id="ENSPEMT00000034552.1">
    <property type="protein sequence ID" value="ENSPEMP00000029173.1"/>
    <property type="gene ID" value="ENSPEMG00000030757.1"/>
</dbReference>
<keyword evidence="3" id="KW-0812">Transmembrane</keyword>
<keyword evidence="7" id="KW-0472">Membrane</keyword>
<evidence type="ECO:0008006" key="13">
    <source>
        <dbReference type="Google" id="ProtNLM"/>
    </source>
</evidence>
<dbReference type="PANTHER" id="PTHR11738">
    <property type="entry name" value="MHC CLASS I NK CELL RECEPTOR"/>
    <property type="match status" value="1"/>
</dbReference>
<keyword evidence="12" id="KW-1185">Reference proteome</keyword>
<evidence type="ECO:0000256" key="6">
    <source>
        <dbReference type="ARBA" id="ARBA00022989"/>
    </source>
</evidence>
<sequence>WFPVLTSLITCPCKCDLLCDILLTDATFPPYFFAGTLHKPTIWAHPGSVITLRSPVTIWCQTTQETLIYVIYKEGSLGPWDQQAPIPHNNKVKLIIPSATQVQAGRYHCYTHTSVGCSRCTHTGMFLAEFPVGPVTSSQRWRFRCYGYYTNNSQVWSEGSDVLELLSSPTSPLYSQDHTVENLIRMGISALILNALGILLFEACRSQRRTQNSP</sequence>
<protein>
    <recommendedName>
        <fullName evidence="13">Ig-like domain-containing protein</fullName>
    </recommendedName>
</protein>
<dbReference type="GO" id="GO:0032396">
    <property type="term" value="F:inhibitory MHC class I receptor activity"/>
    <property type="evidence" value="ECO:0007669"/>
    <property type="project" value="TreeGrafter"/>
</dbReference>
<evidence type="ECO:0000256" key="8">
    <source>
        <dbReference type="ARBA" id="ARBA00023157"/>
    </source>
</evidence>
<evidence type="ECO:0000313" key="12">
    <source>
        <dbReference type="Proteomes" id="UP000694547"/>
    </source>
</evidence>
<proteinExistence type="predicted"/>
<dbReference type="InterPro" id="IPR013783">
    <property type="entry name" value="Ig-like_fold"/>
</dbReference>
<evidence type="ECO:0000313" key="11">
    <source>
        <dbReference type="Ensembl" id="ENSPEMP00000029173.1"/>
    </source>
</evidence>
<reference evidence="12" key="1">
    <citation type="submission" date="2018-10" db="EMBL/GenBank/DDBJ databases">
        <title>Improved assembly of the deer mouse Peromyscus maniculatus genome.</title>
        <authorList>
            <person name="Lassance J.-M."/>
            <person name="Hoekstra H.E."/>
        </authorList>
    </citation>
    <scope>NUCLEOTIDE SEQUENCE [LARGE SCALE GENOMIC DNA]</scope>
</reference>
<dbReference type="AlphaFoldDB" id="A0A8C8U3W6"/>
<dbReference type="PANTHER" id="PTHR11738:SF179">
    <property type="entry name" value="LEUKOCYTE IMMUNOGLOBULIN-LIKE RECEPTOR SUBFAMILY A MEMBER 5"/>
    <property type="match status" value="1"/>
</dbReference>
<evidence type="ECO:0000256" key="9">
    <source>
        <dbReference type="ARBA" id="ARBA00023180"/>
    </source>
</evidence>
<evidence type="ECO:0000256" key="10">
    <source>
        <dbReference type="ARBA" id="ARBA00023319"/>
    </source>
</evidence>
<reference evidence="11" key="3">
    <citation type="submission" date="2025-09" db="UniProtKB">
        <authorList>
            <consortium name="Ensembl"/>
        </authorList>
    </citation>
    <scope>IDENTIFICATION</scope>
</reference>
<dbReference type="SUPFAM" id="SSF48726">
    <property type="entry name" value="Immunoglobulin"/>
    <property type="match status" value="2"/>
</dbReference>
<dbReference type="GO" id="GO:0002764">
    <property type="term" value="P:immune response-regulating signaling pathway"/>
    <property type="evidence" value="ECO:0007669"/>
    <property type="project" value="TreeGrafter"/>
</dbReference>
<dbReference type="GO" id="GO:0019221">
    <property type="term" value="P:cytokine-mediated signaling pathway"/>
    <property type="evidence" value="ECO:0007669"/>
    <property type="project" value="TreeGrafter"/>
</dbReference>
<keyword evidence="8" id="KW-1015">Disulfide bond</keyword>
<dbReference type="InterPro" id="IPR050412">
    <property type="entry name" value="Ig-like_Receptors_ImmuneReg"/>
</dbReference>
<evidence type="ECO:0000256" key="2">
    <source>
        <dbReference type="ARBA" id="ARBA00022475"/>
    </source>
</evidence>
<dbReference type="Pfam" id="PF13895">
    <property type="entry name" value="Ig_2"/>
    <property type="match status" value="1"/>
</dbReference>
<reference evidence="11" key="2">
    <citation type="submission" date="2025-08" db="UniProtKB">
        <authorList>
            <consortium name="Ensembl"/>
        </authorList>
    </citation>
    <scope>IDENTIFICATION</scope>
</reference>
<evidence type="ECO:0000256" key="5">
    <source>
        <dbReference type="ARBA" id="ARBA00022737"/>
    </source>
</evidence>
<dbReference type="FunFam" id="2.60.40.10:FF:000049">
    <property type="entry name" value="Leukocyte immunoglobulin-like receptor subfamily B member 1"/>
    <property type="match status" value="2"/>
</dbReference>
<name>A0A8C8U3W6_PERMB</name>
<dbReference type="Gene3D" id="2.60.40.10">
    <property type="entry name" value="Immunoglobulins"/>
    <property type="match status" value="2"/>
</dbReference>
<dbReference type="InterPro" id="IPR036179">
    <property type="entry name" value="Ig-like_dom_sf"/>
</dbReference>
<keyword evidence="6" id="KW-1133">Transmembrane helix</keyword>
<evidence type="ECO:0000256" key="4">
    <source>
        <dbReference type="ARBA" id="ARBA00022729"/>
    </source>
</evidence>
<evidence type="ECO:0000256" key="1">
    <source>
        <dbReference type="ARBA" id="ARBA00004162"/>
    </source>
</evidence>
<keyword evidence="2" id="KW-1003">Cell membrane</keyword>
<comment type="subcellular location">
    <subcellularLocation>
        <location evidence="1">Cell membrane</location>
        <topology evidence="1">Single-pass membrane protein</topology>
    </subcellularLocation>
</comment>
<keyword evidence="5" id="KW-0677">Repeat</keyword>
<accession>A0A8C8U3W6</accession>
<organism evidence="11 12">
    <name type="scientific">Peromyscus maniculatus bairdii</name>
    <name type="common">Prairie deer mouse</name>
    <dbReference type="NCBI Taxonomy" id="230844"/>
    <lineage>
        <taxon>Eukaryota</taxon>
        <taxon>Metazoa</taxon>
        <taxon>Chordata</taxon>
        <taxon>Craniata</taxon>
        <taxon>Vertebrata</taxon>
        <taxon>Euteleostomi</taxon>
        <taxon>Mammalia</taxon>
        <taxon>Eutheria</taxon>
        <taxon>Euarchontoglires</taxon>
        <taxon>Glires</taxon>
        <taxon>Rodentia</taxon>
        <taxon>Myomorpha</taxon>
        <taxon>Muroidea</taxon>
        <taxon>Cricetidae</taxon>
        <taxon>Neotominae</taxon>
        <taxon>Peromyscus</taxon>
    </lineage>
</organism>